<reference evidence="2" key="1">
    <citation type="submission" date="2023-07" db="EMBL/GenBank/DDBJ databases">
        <title>Sorghum-associated microbial communities from plants grown in Nebraska, USA.</title>
        <authorList>
            <person name="Schachtman D."/>
        </authorList>
    </citation>
    <scope>NUCLEOTIDE SEQUENCE</scope>
    <source>
        <strain evidence="2">DS3754</strain>
    </source>
</reference>
<dbReference type="RefSeq" id="WP_307687237.1">
    <property type="nucleotide sequence ID" value="NZ_JAUSRD010000026.1"/>
</dbReference>
<protein>
    <submittedName>
        <fullName evidence="2">Uncharacterized protein</fullName>
    </submittedName>
</protein>
<sequence>MPQLKTPAPLSIELTSPQSVNGKRAAFQSLWLLVRMQHAHDAEGGLVRLADLRGEVSDASTLRMVVSRAFRDFKTWNIEVGWGEDTQREPRFLNAERRSQGPFWLPAAEAKRLRVLVEGRAATAAEVASFLGLRSRKRRTAEPGSPPPDAVHLQDAAFWKQLVASQQAARQGRLMTPVAPMADSSATGLPASALESIRLAGTLAATDFQRALVTLNEAMLWRRLGDNEQARRRLQALKKQRLAHHVAGNDYLGAMECIVSAWCAYTARDLPLAQSLLSGMAEDAARGLVLRHHPDVRFEWCNLWALVCRSRALGLSADDKPAAAALAEESLQRFGEALAAAFESHSFDAAQHVAANMGMAAWLFDRVGLSDLPALAHDGHADTTRRAVQWIAFSEWLCGHTDGQGRSAWNAIYLMRIARGHCRPDEQPTLAQFRMQKPLDPAAISRLAGPLADAFDATHWPARWVDVAQARLADHQAGRRRYPGLQHCSLLFEHAWYAAHAGDLKAAEQSLGVLREALPQLVPSDRAYFTESWNDTLPAELVLESKPPRRPAARKKAVGRTAR</sequence>
<feature type="region of interest" description="Disordered" evidence="1">
    <location>
        <begin position="544"/>
        <end position="563"/>
    </location>
</feature>
<dbReference type="AlphaFoldDB" id="A0AAW8D8E4"/>
<name>A0AAW8D8E4_9BURK</name>
<evidence type="ECO:0000313" key="3">
    <source>
        <dbReference type="Proteomes" id="UP001242045"/>
    </source>
</evidence>
<accession>A0AAW8D8E4</accession>
<evidence type="ECO:0000256" key="1">
    <source>
        <dbReference type="SAM" id="MobiDB-lite"/>
    </source>
</evidence>
<proteinExistence type="predicted"/>
<dbReference type="Proteomes" id="UP001242045">
    <property type="component" value="Unassembled WGS sequence"/>
</dbReference>
<gene>
    <name evidence="2" type="ORF">J2W31_006415</name>
</gene>
<feature type="compositionally biased region" description="Basic residues" evidence="1">
    <location>
        <begin position="548"/>
        <end position="563"/>
    </location>
</feature>
<comment type="caution">
    <text evidence="2">The sequence shown here is derived from an EMBL/GenBank/DDBJ whole genome shotgun (WGS) entry which is preliminary data.</text>
</comment>
<dbReference type="EMBL" id="JAUSRD010000026">
    <property type="protein sequence ID" value="MDP9897272.1"/>
    <property type="molecule type" value="Genomic_DNA"/>
</dbReference>
<evidence type="ECO:0000313" key="2">
    <source>
        <dbReference type="EMBL" id="MDP9897272.1"/>
    </source>
</evidence>
<organism evidence="2 3">
    <name type="scientific">Variovorax boronicumulans</name>
    <dbReference type="NCBI Taxonomy" id="436515"/>
    <lineage>
        <taxon>Bacteria</taxon>
        <taxon>Pseudomonadati</taxon>
        <taxon>Pseudomonadota</taxon>
        <taxon>Betaproteobacteria</taxon>
        <taxon>Burkholderiales</taxon>
        <taxon>Comamonadaceae</taxon>
        <taxon>Variovorax</taxon>
    </lineage>
</organism>